<dbReference type="SMART" id="SM00345">
    <property type="entry name" value="HTH_GNTR"/>
    <property type="match status" value="1"/>
</dbReference>
<keyword evidence="3" id="KW-0805">Transcription regulation</keyword>
<dbReference type="InterPro" id="IPR004839">
    <property type="entry name" value="Aminotransferase_I/II_large"/>
</dbReference>
<keyword evidence="2" id="KW-0663">Pyridoxal phosphate</keyword>
<comment type="similarity">
    <text evidence="1">In the C-terminal section; belongs to the class-I pyridoxal-phosphate-dependent aminotransferase family.</text>
</comment>
<dbReference type="InterPro" id="IPR000524">
    <property type="entry name" value="Tscrpt_reg_HTH_GntR"/>
</dbReference>
<dbReference type="InterPro" id="IPR015421">
    <property type="entry name" value="PyrdxlP-dep_Trfase_major"/>
</dbReference>
<dbReference type="GO" id="GO:0003677">
    <property type="term" value="F:DNA binding"/>
    <property type="evidence" value="ECO:0007669"/>
    <property type="project" value="UniProtKB-KW"/>
</dbReference>
<keyword evidence="6" id="KW-0032">Aminotransferase</keyword>
<evidence type="ECO:0000313" key="7">
    <source>
        <dbReference type="Proteomes" id="UP000489190"/>
    </source>
</evidence>
<dbReference type="CDD" id="cd07377">
    <property type="entry name" value="WHTH_GntR"/>
    <property type="match status" value="1"/>
</dbReference>
<proteinExistence type="inferred from homology"/>
<dbReference type="Pfam" id="PF00392">
    <property type="entry name" value="GntR"/>
    <property type="match status" value="1"/>
</dbReference>
<dbReference type="Pfam" id="PF00155">
    <property type="entry name" value="Aminotran_1_2"/>
    <property type="match status" value="1"/>
</dbReference>
<dbReference type="GO" id="GO:0030170">
    <property type="term" value="F:pyridoxal phosphate binding"/>
    <property type="evidence" value="ECO:0007669"/>
    <property type="project" value="InterPro"/>
</dbReference>
<dbReference type="InterPro" id="IPR036388">
    <property type="entry name" value="WH-like_DNA-bd_sf"/>
</dbReference>
<dbReference type="AlphaFoldDB" id="A0A6A7YBB0"/>
<dbReference type="SUPFAM" id="SSF46785">
    <property type="entry name" value="Winged helix' DNA-binding domain"/>
    <property type="match status" value="1"/>
</dbReference>
<gene>
    <name evidence="6" type="ORF">GHO39_27235</name>
</gene>
<dbReference type="PANTHER" id="PTHR46577">
    <property type="entry name" value="HTH-TYPE TRANSCRIPTIONAL REGULATORY PROTEIN GABR"/>
    <property type="match status" value="1"/>
</dbReference>
<dbReference type="Gene3D" id="3.40.640.10">
    <property type="entry name" value="Type I PLP-dependent aspartate aminotransferase-like (Major domain)"/>
    <property type="match status" value="1"/>
</dbReference>
<protein>
    <submittedName>
        <fullName evidence="6">Aminotransferase class I/II-fold pyridoxal phosphate-dependent enzyme</fullName>
    </submittedName>
</protein>
<evidence type="ECO:0000256" key="1">
    <source>
        <dbReference type="ARBA" id="ARBA00005384"/>
    </source>
</evidence>
<reference evidence="6 7" key="1">
    <citation type="submission" date="2019-10" db="EMBL/GenBank/DDBJ databases">
        <title>Evaluation of single-gene subtyping targets for Pseudomonas.</title>
        <authorList>
            <person name="Reichler S.J."/>
            <person name="Orsi R.H."/>
            <person name="Wiedmann M."/>
            <person name="Martin N.H."/>
            <person name="Murphy S.I."/>
        </authorList>
    </citation>
    <scope>NUCLEOTIDE SEQUENCE [LARGE SCALE GENOMIC DNA]</scope>
    <source>
        <strain evidence="6 7">FSL R10-3254</strain>
    </source>
</reference>
<name>A0A6A7YBB0_9PSED</name>
<evidence type="ECO:0000313" key="6">
    <source>
        <dbReference type="EMBL" id="MQT92779.1"/>
    </source>
</evidence>
<dbReference type="GO" id="GO:0003700">
    <property type="term" value="F:DNA-binding transcription factor activity"/>
    <property type="evidence" value="ECO:0007669"/>
    <property type="project" value="InterPro"/>
</dbReference>
<dbReference type="InterPro" id="IPR036390">
    <property type="entry name" value="WH_DNA-bd_sf"/>
</dbReference>
<dbReference type="SUPFAM" id="SSF53383">
    <property type="entry name" value="PLP-dependent transferases"/>
    <property type="match status" value="1"/>
</dbReference>
<organism evidence="6 7">
    <name type="scientific">Pseudomonas helleri</name>
    <dbReference type="NCBI Taxonomy" id="1608996"/>
    <lineage>
        <taxon>Bacteria</taxon>
        <taxon>Pseudomonadati</taxon>
        <taxon>Pseudomonadota</taxon>
        <taxon>Gammaproteobacteria</taxon>
        <taxon>Pseudomonadales</taxon>
        <taxon>Pseudomonadaceae</taxon>
        <taxon>Pseudomonas</taxon>
    </lineage>
</organism>
<evidence type="ECO:0000256" key="4">
    <source>
        <dbReference type="ARBA" id="ARBA00023125"/>
    </source>
</evidence>
<evidence type="ECO:0000256" key="5">
    <source>
        <dbReference type="ARBA" id="ARBA00023163"/>
    </source>
</evidence>
<dbReference type="EMBL" id="WIWI01000151">
    <property type="protein sequence ID" value="MQT92779.1"/>
    <property type="molecule type" value="Genomic_DNA"/>
</dbReference>
<dbReference type="RefSeq" id="WP_153330973.1">
    <property type="nucleotide sequence ID" value="NZ_WIWI01000151.1"/>
</dbReference>
<accession>A0A6A7YBB0</accession>
<evidence type="ECO:0000256" key="3">
    <source>
        <dbReference type="ARBA" id="ARBA00023015"/>
    </source>
</evidence>
<dbReference type="Proteomes" id="UP000489190">
    <property type="component" value="Unassembled WGS sequence"/>
</dbReference>
<dbReference type="Gene3D" id="1.10.10.10">
    <property type="entry name" value="Winged helix-like DNA-binding domain superfamily/Winged helix DNA-binding domain"/>
    <property type="match status" value="1"/>
</dbReference>
<dbReference type="CDD" id="cd00609">
    <property type="entry name" value="AAT_like"/>
    <property type="match status" value="1"/>
</dbReference>
<dbReference type="InterPro" id="IPR051446">
    <property type="entry name" value="HTH_trans_reg/aminotransferase"/>
</dbReference>
<comment type="caution">
    <text evidence="6">The sequence shown here is derived from an EMBL/GenBank/DDBJ whole genome shotgun (WGS) entry which is preliminary data.</text>
</comment>
<dbReference type="GO" id="GO:0008483">
    <property type="term" value="F:transaminase activity"/>
    <property type="evidence" value="ECO:0007669"/>
    <property type="project" value="UniProtKB-KW"/>
</dbReference>
<keyword evidence="5" id="KW-0804">Transcription</keyword>
<dbReference type="PROSITE" id="PS50949">
    <property type="entry name" value="HTH_GNTR"/>
    <property type="match status" value="1"/>
</dbReference>
<dbReference type="PANTHER" id="PTHR46577:SF1">
    <property type="entry name" value="HTH-TYPE TRANSCRIPTIONAL REGULATORY PROTEIN GABR"/>
    <property type="match status" value="1"/>
</dbReference>
<keyword evidence="4" id="KW-0238">DNA-binding</keyword>
<sequence>MQTSVPSLSALDPASSEPIYRQLYWRFREAINAGLLKPGDRVPAARALAKELGLARGTIDNAYSLLTSEGYLVACGQAGTRVADGISGTSSSPPASAVAQAAPHQTIRQQSAVLPFQMGVPALDAFPRKIWAQIGARCVRGTQPQDMANPSVYGLQALRAAIATYLQVARGIACSPAQVFVTAGYRETLSLITHTLLQPADRVLVEDPGYPPTRRLLQSLHITPVAVPVDQDGLQVSTALEIGHNARAAVVTPAHQSPLCVSLSLPRRLALLEWASQQNAWIIEDDYDGEYRYVSRPLPALKSLDREGRVLYSGTFSKVLFPGMRLAYVVVPAALVERFEESCKTFQGGCPELTQAIVATFMAEGHFGRHIQRMRKLYSERRAMAVNGLNSVLGERIHIDANPGGMHLILRLNTSCADSLMVQRMREAGLFAEALSEWHQGTDKPSGLLLGFANIDSLASAQALGQRILALM</sequence>
<evidence type="ECO:0000256" key="2">
    <source>
        <dbReference type="ARBA" id="ARBA00022898"/>
    </source>
</evidence>
<keyword evidence="6" id="KW-0808">Transferase</keyword>
<dbReference type="InterPro" id="IPR015424">
    <property type="entry name" value="PyrdxlP-dep_Trfase"/>
</dbReference>